<dbReference type="InterPro" id="IPR036068">
    <property type="entry name" value="Nicotinate_pribotase-like_C"/>
</dbReference>
<comment type="pathway">
    <text evidence="2">Cofactor biosynthesis; NAD(+) biosynthesis; nicotinate D-ribonucleotide from quinolinate: step 1/1.</text>
</comment>
<comment type="similarity">
    <text evidence="3 9">Belongs to the NadC/ModD family.</text>
</comment>
<evidence type="ECO:0000256" key="4">
    <source>
        <dbReference type="ARBA" id="ARBA00011944"/>
    </source>
</evidence>
<dbReference type="EC" id="2.4.2.19" evidence="4"/>
<dbReference type="PANTHER" id="PTHR32179">
    <property type="entry name" value="NICOTINATE-NUCLEOTIDE PYROPHOSPHORYLASE [CARBOXYLATING]"/>
    <property type="match status" value="1"/>
</dbReference>
<dbReference type="RefSeq" id="WP_322521337.1">
    <property type="nucleotide sequence ID" value="NZ_CP140153.1"/>
</dbReference>
<dbReference type="GO" id="GO:0004514">
    <property type="term" value="F:nicotinate-nucleotide diphosphorylase (carboxylating) activity"/>
    <property type="evidence" value="ECO:0007669"/>
    <property type="project" value="UniProtKB-EC"/>
</dbReference>
<evidence type="ECO:0000256" key="8">
    <source>
        <dbReference type="ARBA" id="ARBA00033102"/>
    </source>
</evidence>
<dbReference type="Pfam" id="PF01729">
    <property type="entry name" value="QRPTase_C"/>
    <property type="match status" value="1"/>
</dbReference>
<proteinExistence type="inferred from homology"/>
<dbReference type="Pfam" id="PF02749">
    <property type="entry name" value="QRPTase_N"/>
    <property type="match status" value="1"/>
</dbReference>
<evidence type="ECO:0000313" key="12">
    <source>
        <dbReference type="EMBL" id="WQH16339.1"/>
    </source>
</evidence>
<dbReference type="EMBL" id="CP140153">
    <property type="protein sequence ID" value="WQH16339.1"/>
    <property type="molecule type" value="Genomic_DNA"/>
</dbReference>
<dbReference type="InterPro" id="IPR037128">
    <property type="entry name" value="Quinolinate_PRibosylTase_N_sf"/>
</dbReference>
<keyword evidence="6 9" id="KW-0328">Glycosyltransferase</keyword>
<evidence type="ECO:0000259" key="11">
    <source>
        <dbReference type="Pfam" id="PF02749"/>
    </source>
</evidence>
<dbReference type="CDD" id="cd01572">
    <property type="entry name" value="QPRTase"/>
    <property type="match status" value="1"/>
</dbReference>
<dbReference type="InterPro" id="IPR013785">
    <property type="entry name" value="Aldolase_TIM"/>
</dbReference>
<feature type="domain" description="Quinolinate phosphoribosyl transferase N-terminal" evidence="11">
    <location>
        <begin position="26"/>
        <end position="109"/>
    </location>
</feature>
<dbReference type="InterPro" id="IPR027277">
    <property type="entry name" value="NadC/ModD"/>
</dbReference>
<dbReference type="InterPro" id="IPR004393">
    <property type="entry name" value="NadC"/>
</dbReference>
<accession>A0ABZ0YY71</accession>
<reference evidence="12 13" key="1">
    <citation type="submission" date="2023-11" db="EMBL/GenBank/DDBJ databases">
        <title>MicrobeMod: A computational toolkit for identifying prokaryotic methylation and restriction-modification with nanopore sequencing.</title>
        <authorList>
            <person name="Crits-Christoph A."/>
            <person name="Kang S.C."/>
            <person name="Lee H."/>
            <person name="Ostrov N."/>
        </authorList>
    </citation>
    <scope>NUCLEOTIDE SEQUENCE [LARGE SCALE GENOMIC DNA]</scope>
    <source>
        <strain evidence="12 13">ATCC 49870</strain>
    </source>
</reference>
<evidence type="ECO:0000259" key="10">
    <source>
        <dbReference type="Pfam" id="PF01729"/>
    </source>
</evidence>
<dbReference type="PANTHER" id="PTHR32179:SF3">
    <property type="entry name" value="NICOTINATE-NUCLEOTIDE PYROPHOSPHORYLASE [CARBOXYLATING]"/>
    <property type="match status" value="1"/>
</dbReference>
<dbReference type="PIRSF" id="PIRSF006250">
    <property type="entry name" value="NadC_ModD"/>
    <property type="match status" value="1"/>
</dbReference>
<comment type="function">
    <text evidence="1">Involved in the catabolism of quinolinic acid (QA).</text>
</comment>
<evidence type="ECO:0000256" key="6">
    <source>
        <dbReference type="ARBA" id="ARBA00022676"/>
    </source>
</evidence>
<evidence type="ECO:0000256" key="7">
    <source>
        <dbReference type="ARBA" id="ARBA00022679"/>
    </source>
</evidence>
<dbReference type="InterPro" id="IPR022412">
    <property type="entry name" value="Quinolinate_PRibosylTrfase_N"/>
</dbReference>
<evidence type="ECO:0000256" key="1">
    <source>
        <dbReference type="ARBA" id="ARBA00003237"/>
    </source>
</evidence>
<dbReference type="Gene3D" id="3.20.20.70">
    <property type="entry name" value="Aldolase class I"/>
    <property type="match status" value="1"/>
</dbReference>
<evidence type="ECO:0000313" key="13">
    <source>
        <dbReference type="Proteomes" id="UP001327459"/>
    </source>
</evidence>
<evidence type="ECO:0000256" key="2">
    <source>
        <dbReference type="ARBA" id="ARBA00004893"/>
    </source>
</evidence>
<organism evidence="12 13">
    <name type="scientific">Guyparkeria halophila</name>
    <dbReference type="NCBI Taxonomy" id="47960"/>
    <lineage>
        <taxon>Bacteria</taxon>
        <taxon>Pseudomonadati</taxon>
        <taxon>Pseudomonadota</taxon>
        <taxon>Gammaproteobacteria</taxon>
        <taxon>Chromatiales</taxon>
        <taxon>Thioalkalibacteraceae</taxon>
        <taxon>Guyparkeria</taxon>
    </lineage>
</organism>
<feature type="domain" description="Quinolinate phosphoribosyl transferase C-terminal" evidence="10">
    <location>
        <begin position="112"/>
        <end position="275"/>
    </location>
</feature>
<dbReference type="Proteomes" id="UP001327459">
    <property type="component" value="Chromosome"/>
</dbReference>
<evidence type="ECO:0000256" key="9">
    <source>
        <dbReference type="PIRNR" id="PIRNR006250"/>
    </source>
</evidence>
<keyword evidence="13" id="KW-1185">Reference proteome</keyword>
<evidence type="ECO:0000256" key="3">
    <source>
        <dbReference type="ARBA" id="ARBA00009400"/>
    </source>
</evidence>
<keyword evidence="5" id="KW-0662">Pyridine nucleotide biosynthesis</keyword>
<gene>
    <name evidence="12" type="primary">nadC</name>
    <name evidence="12" type="ORF">SR882_00145</name>
</gene>
<name>A0ABZ0YY71_9GAMM</name>
<dbReference type="NCBIfam" id="TIGR00078">
    <property type="entry name" value="nadC"/>
    <property type="match status" value="1"/>
</dbReference>
<protein>
    <recommendedName>
        <fullName evidence="4">nicotinate-nucleotide diphosphorylase (carboxylating)</fullName>
        <ecNumber evidence="4">2.4.2.19</ecNumber>
    </recommendedName>
    <alternativeName>
        <fullName evidence="8">Quinolinate phosphoribosyltransferase [decarboxylating]</fullName>
    </alternativeName>
</protein>
<dbReference type="SUPFAM" id="SSF51690">
    <property type="entry name" value="Nicotinate/Quinolinate PRTase C-terminal domain-like"/>
    <property type="match status" value="1"/>
</dbReference>
<evidence type="ECO:0000256" key="5">
    <source>
        <dbReference type="ARBA" id="ARBA00022642"/>
    </source>
</evidence>
<keyword evidence="7 9" id="KW-0808">Transferase</keyword>
<dbReference type="Gene3D" id="3.90.1170.20">
    <property type="entry name" value="Quinolinate phosphoribosyl transferase, N-terminal domain"/>
    <property type="match status" value="1"/>
</dbReference>
<sequence>MSKADPDIVALDVARALAEDIGSGDVSAQLIPADETAHARIISREPAILSGIDWADAAFRRVSPAVRIEWAAADGDRLFPEQSLCLLSGPARALLTAERVALNFLQTLSATATATRRYVEAVEGTGAQILDTRKTLPGLRYAQKKAVTDGGGTNHRMGLYDMVMIKENHIRASGSITEAVRAAGVVARDLPLEVEVETLEQLEEALDAGVKRVLLDNFALGQLREAVRLTAGRAKLESSGNVSLETVRDVAETGVDFISIGALTKHLEAIDLSMRFID</sequence>
<dbReference type="SUPFAM" id="SSF54675">
    <property type="entry name" value="Nicotinate/Quinolinate PRTase N-terminal domain-like"/>
    <property type="match status" value="1"/>
</dbReference>
<dbReference type="InterPro" id="IPR002638">
    <property type="entry name" value="Quinolinate_PRibosylTrfase_C"/>
</dbReference>